<accession>A0A9D3V2J7</accession>
<keyword evidence="2" id="KW-1185">Reference proteome</keyword>
<name>A0A9D3V2J7_9ROSI</name>
<evidence type="ECO:0000313" key="1">
    <source>
        <dbReference type="EMBL" id="KAH1066449.1"/>
    </source>
</evidence>
<reference evidence="1 2" key="1">
    <citation type="journal article" date="2021" name="Plant Biotechnol. J.">
        <title>Multi-omics assisted identification of the key and species-specific regulatory components of drought-tolerant mechanisms in Gossypium stocksii.</title>
        <authorList>
            <person name="Yu D."/>
            <person name="Ke L."/>
            <person name="Zhang D."/>
            <person name="Wu Y."/>
            <person name="Sun Y."/>
            <person name="Mei J."/>
            <person name="Sun J."/>
            <person name="Sun Y."/>
        </authorList>
    </citation>
    <scope>NUCLEOTIDE SEQUENCE [LARGE SCALE GENOMIC DNA]</scope>
    <source>
        <strain evidence="2">cv. E1</strain>
        <tissue evidence="1">Leaf</tissue>
    </source>
</reference>
<dbReference type="Proteomes" id="UP000828251">
    <property type="component" value="Unassembled WGS sequence"/>
</dbReference>
<gene>
    <name evidence="1" type="ORF">J1N35_031436</name>
</gene>
<sequence length="140" mass="15725">MTLFLSASVSLHIKEAQSDEPIKILVDKKEDKNCDGEKVKLCFLVDRIARKTETMFQRLGTIWVFTEMDTGETVPLKVCLALKVMSRWLRNGRLADSNRNGRGNQIGYLGEEALISKDITRFFSVLGLSSKSAKKSKVQG</sequence>
<comment type="caution">
    <text evidence="1">The sequence shown here is derived from an EMBL/GenBank/DDBJ whole genome shotgun (WGS) entry which is preliminary data.</text>
</comment>
<dbReference type="EMBL" id="JAIQCV010000009">
    <property type="protein sequence ID" value="KAH1066449.1"/>
    <property type="molecule type" value="Genomic_DNA"/>
</dbReference>
<dbReference type="AlphaFoldDB" id="A0A9D3V2J7"/>
<proteinExistence type="predicted"/>
<evidence type="ECO:0000313" key="2">
    <source>
        <dbReference type="Proteomes" id="UP000828251"/>
    </source>
</evidence>
<organism evidence="1 2">
    <name type="scientific">Gossypium stocksii</name>
    <dbReference type="NCBI Taxonomy" id="47602"/>
    <lineage>
        <taxon>Eukaryota</taxon>
        <taxon>Viridiplantae</taxon>
        <taxon>Streptophyta</taxon>
        <taxon>Embryophyta</taxon>
        <taxon>Tracheophyta</taxon>
        <taxon>Spermatophyta</taxon>
        <taxon>Magnoliopsida</taxon>
        <taxon>eudicotyledons</taxon>
        <taxon>Gunneridae</taxon>
        <taxon>Pentapetalae</taxon>
        <taxon>rosids</taxon>
        <taxon>malvids</taxon>
        <taxon>Malvales</taxon>
        <taxon>Malvaceae</taxon>
        <taxon>Malvoideae</taxon>
        <taxon>Gossypium</taxon>
    </lineage>
</organism>
<protein>
    <submittedName>
        <fullName evidence="1">Uncharacterized protein</fullName>
    </submittedName>
</protein>